<dbReference type="Pfam" id="PF07730">
    <property type="entry name" value="HisKA_3"/>
    <property type="match status" value="1"/>
</dbReference>
<name>A0ABP8K6B8_9MICO</name>
<protein>
    <recommendedName>
        <fullName evidence="5">Signal transduction histidine kinase subgroup 3 dimerisation and phosphoacceptor domain-containing protein</fullName>
    </recommendedName>
</protein>
<dbReference type="PANTHER" id="PTHR24421">
    <property type="entry name" value="NITRATE/NITRITE SENSOR PROTEIN NARX-RELATED"/>
    <property type="match status" value="1"/>
</dbReference>
<proteinExistence type="predicted"/>
<feature type="transmembrane region" description="Helical" evidence="4">
    <location>
        <begin position="7"/>
        <end position="27"/>
    </location>
</feature>
<dbReference type="RefSeq" id="WP_159903939.1">
    <property type="nucleotide sequence ID" value="NZ_BAABFX010000040.1"/>
</dbReference>
<evidence type="ECO:0000259" key="5">
    <source>
        <dbReference type="Pfam" id="PF07730"/>
    </source>
</evidence>
<reference evidence="7" key="1">
    <citation type="journal article" date="2019" name="Int. J. Syst. Evol. Microbiol.">
        <title>The Global Catalogue of Microorganisms (GCM) 10K type strain sequencing project: providing services to taxonomists for standard genome sequencing and annotation.</title>
        <authorList>
            <consortium name="The Broad Institute Genomics Platform"/>
            <consortium name="The Broad Institute Genome Sequencing Center for Infectious Disease"/>
            <person name="Wu L."/>
            <person name="Ma J."/>
        </authorList>
    </citation>
    <scope>NUCLEOTIDE SEQUENCE [LARGE SCALE GENOMIC DNA]</scope>
    <source>
        <strain evidence="7">JCM 17738</strain>
    </source>
</reference>
<sequence length="533" mass="56182">MTRQRWLNWLDASVAIRLTFLILAVFVAEISNVLLQVLPWLALVTMVELVITTLDRLPVARQGVVESLVVAMLATSAAAAGAAYGLIHTGATLLVFAPAYHAGTRLGRFGVLLTSAAAGGACLLAFALGEHDHDLTWSLLAWLAAAAALSVLGAWNQRLAAEAAAEESDPAAREAIELIARLQDLSAQMSTGLDALASATLALDLLASDVPSTRSAVLVTPDSRHLVPVALRGSTRAPWAVSDEIGRVLSVGADRFTPTEVTFTDDLGERRALVVPCALGNGSTTVLVAERDATQPFTTEERRVAREVTRRVAPTIQAGLLFGELRQVASIEERDRIARDIHDGIAQELAALGYGVDALRAQAGPPGVPLRDSLDAFRQQLSGVMADLRLNITDLRVAERPGSGLGAVLGAAVQSFGSVTGMRTTVTVSERQRRLDPRVEILVHRLVMDVLADAQASGAHNAWVTLTASVVGPVSVEVEHDGDPRSARQSYATPRVEGVAAHLTMGSGTPGRLTVTLRVEEPTPSLGGASGQT</sequence>
<feature type="domain" description="Signal transduction histidine kinase subgroup 3 dimerisation and phosphoacceptor" evidence="5">
    <location>
        <begin position="333"/>
        <end position="396"/>
    </location>
</feature>
<evidence type="ECO:0000256" key="4">
    <source>
        <dbReference type="SAM" id="Phobius"/>
    </source>
</evidence>
<keyword evidence="3" id="KW-0902">Two-component regulatory system</keyword>
<evidence type="ECO:0000313" key="6">
    <source>
        <dbReference type="EMBL" id="GAA4400789.1"/>
    </source>
</evidence>
<dbReference type="Gene3D" id="1.20.5.1930">
    <property type="match status" value="1"/>
</dbReference>
<keyword evidence="4" id="KW-1133">Transmembrane helix</keyword>
<evidence type="ECO:0000256" key="1">
    <source>
        <dbReference type="ARBA" id="ARBA00022679"/>
    </source>
</evidence>
<dbReference type="InterPro" id="IPR050482">
    <property type="entry name" value="Sensor_HK_TwoCompSys"/>
</dbReference>
<gene>
    <name evidence="6" type="ORF">GCM10023153_28600</name>
</gene>
<feature type="transmembrane region" description="Helical" evidence="4">
    <location>
        <begin position="135"/>
        <end position="155"/>
    </location>
</feature>
<keyword evidence="7" id="KW-1185">Reference proteome</keyword>
<comment type="caution">
    <text evidence="6">The sequence shown here is derived from an EMBL/GenBank/DDBJ whole genome shotgun (WGS) entry which is preliminary data.</text>
</comment>
<dbReference type="InterPro" id="IPR011712">
    <property type="entry name" value="Sig_transdc_His_kin_sub3_dim/P"/>
</dbReference>
<dbReference type="Proteomes" id="UP001500390">
    <property type="component" value="Unassembled WGS sequence"/>
</dbReference>
<keyword evidence="4" id="KW-0812">Transmembrane</keyword>
<keyword evidence="4" id="KW-0472">Membrane</keyword>
<keyword evidence="2" id="KW-0418">Kinase</keyword>
<evidence type="ECO:0000313" key="7">
    <source>
        <dbReference type="Proteomes" id="UP001500390"/>
    </source>
</evidence>
<feature type="transmembrane region" description="Helical" evidence="4">
    <location>
        <begin position="107"/>
        <end position="128"/>
    </location>
</feature>
<evidence type="ECO:0000256" key="2">
    <source>
        <dbReference type="ARBA" id="ARBA00022777"/>
    </source>
</evidence>
<dbReference type="EMBL" id="BAABFX010000040">
    <property type="protein sequence ID" value="GAA4400789.1"/>
    <property type="molecule type" value="Genomic_DNA"/>
</dbReference>
<keyword evidence="1" id="KW-0808">Transferase</keyword>
<organism evidence="6 7">
    <name type="scientific">Ornithinibacter aureus</name>
    <dbReference type="NCBI Taxonomy" id="622664"/>
    <lineage>
        <taxon>Bacteria</taxon>
        <taxon>Bacillati</taxon>
        <taxon>Actinomycetota</taxon>
        <taxon>Actinomycetes</taxon>
        <taxon>Micrococcales</taxon>
        <taxon>Intrasporangiaceae</taxon>
        <taxon>Ornithinibacter</taxon>
    </lineage>
</organism>
<evidence type="ECO:0000256" key="3">
    <source>
        <dbReference type="ARBA" id="ARBA00023012"/>
    </source>
</evidence>
<accession>A0ABP8K6B8</accession>